<feature type="chain" id="PRO_5047096162" evidence="1">
    <location>
        <begin position="27"/>
        <end position="230"/>
    </location>
</feature>
<dbReference type="Pfam" id="PF04402">
    <property type="entry name" value="SIMPL"/>
    <property type="match status" value="1"/>
</dbReference>
<accession>A0ABS9W4Z2</accession>
<evidence type="ECO:0000313" key="3">
    <source>
        <dbReference type="Proteomes" id="UP001201985"/>
    </source>
</evidence>
<gene>
    <name evidence="2" type="ORF">MON41_11375</name>
</gene>
<evidence type="ECO:0000313" key="2">
    <source>
        <dbReference type="EMBL" id="MCI0754355.1"/>
    </source>
</evidence>
<organism evidence="2 3">
    <name type="scientific">Teichococcus vastitatis</name>
    <dbReference type="NCBI Taxonomy" id="2307076"/>
    <lineage>
        <taxon>Bacteria</taxon>
        <taxon>Pseudomonadati</taxon>
        <taxon>Pseudomonadota</taxon>
        <taxon>Alphaproteobacteria</taxon>
        <taxon>Acetobacterales</taxon>
        <taxon>Roseomonadaceae</taxon>
        <taxon>Roseomonas</taxon>
    </lineage>
</organism>
<dbReference type="InterPro" id="IPR052022">
    <property type="entry name" value="26kDa_periplasmic_antigen"/>
</dbReference>
<keyword evidence="1" id="KW-0732">Signal</keyword>
<proteinExistence type="predicted"/>
<dbReference type="InterPro" id="IPR007497">
    <property type="entry name" value="SIMPL/DUF541"/>
</dbReference>
<dbReference type="PANTHER" id="PTHR34387:SF1">
    <property type="entry name" value="PERIPLASMIC IMMUNOGENIC PROTEIN"/>
    <property type="match status" value="1"/>
</dbReference>
<dbReference type="PANTHER" id="PTHR34387">
    <property type="entry name" value="SLR1258 PROTEIN"/>
    <property type="match status" value="1"/>
</dbReference>
<name>A0ABS9W4Z2_9PROT</name>
<keyword evidence="3" id="KW-1185">Reference proteome</keyword>
<dbReference type="Gene3D" id="3.30.70.2970">
    <property type="entry name" value="Protein of unknown function (DUF541), domain 2"/>
    <property type="match status" value="1"/>
</dbReference>
<comment type="caution">
    <text evidence="2">The sequence shown here is derived from an EMBL/GenBank/DDBJ whole genome shotgun (WGS) entry which is preliminary data.</text>
</comment>
<dbReference type="EMBL" id="JALBUU010000004">
    <property type="protein sequence ID" value="MCI0754355.1"/>
    <property type="molecule type" value="Genomic_DNA"/>
</dbReference>
<reference evidence="2 3" key="1">
    <citation type="submission" date="2022-03" db="EMBL/GenBank/DDBJ databases">
        <title>Complete genome analysis of Roseomonas KG 17.1 : a prolific producer of plant growth promoters.</title>
        <authorList>
            <person name="Saadouli I."/>
            <person name="Najjari A."/>
            <person name="Mosbah A."/>
            <person name="Ouzari H.I."/>
        </authorList>
    </citation>
    <scope>NUCLEOTIDE SEQUENCE [LARGE SCALE GENOMIC DNA]</scope>
    <source>
        <strain evidence="2 3">KG17-1</strain>
    </source>
</reference>
<protein>
    <submittedName>
        <fullName evidence="2">SIMPL domain-containing protein</fullName>
    </submittedName>
</protein>
<dbReference type="RefSeq" id="WP_157985683.1">
    <property type="nucleotide sequence ID" value="NZ_JALBUU010000004.1"/>
</dbReference>
<dbReference type="Gene3D" id="3.30.110.170">
    <property type="entry name" value="Protein of unknown function (DUF541), domain 1"/>
    <property type="match status" value="1"/>
</dbReference>
<sequence>MRSSSISAWLAGALVCASLLPAASRAQDSGTVLMLSETAEVERTPQEVSATLRAEARGADSRTVQAQVNSRMTAALAAARAVQGVQASTGGYWTTRQEKERTWLASQSLTLRGTEPGPLLELAGALQGQGLVMDGMGWSLSRTQRLEARQEAGRLAVEALRARAEAVAQQLGLQVAELRELRLDAPDNGTPRFRAAPMMAARAEAAPPPVSAPQPEMVSATAEASFLLRR</sequence>
<evidence type="ECO:0000256" key="1">
    <source>
        <dbReference type="SAM" id="SignalP"/>
    </source>
</evidence>
<feature type="signal peptide" evidence="1">
    <location>
        <begin position="1"/>
        <end position="26"/>
    </location>
</feature>
<dbReference type="Proteomes" id="UP001201985">
    <property type="component" value="Unassembled WGS sequence"/>
</dbReference>